<feature type="compositionally biased region" description="Low complexity" evidence="1">
    <location>
        <begin position="183"/>
        <end position="207"/>
    </location>
</feature>
<evidence type="ECO:0000256" key="1">
    <source>
        <dbReference type="SAM" id="MobiDB-lite"/>
    </source>
</evidence>
<keyword evidence="3" id="KW-1185">Reference proteome</keyword>
<gene>
    <name evidence="2" type="ORF">CVT24_007238</name>
</gene>
<protein>
    <submittedName>
        <fullName evidence="2">Uncharacterized protein</fullName>
    </submittedName>
</protein>
<dbReference type="OrthoDB" id="2688096at2759"/>
<feature type="compositionally biased region" description="Basic residues" evidence="1">
    <location>
        <begin position="522"/>
        <end position="538"/>
    </location>
</feature>
<evidence type="ECO:0000313" key="2">
    <source>
        <dbReference type="EMBL" id="PPR04850.1"/>
    </source>
</evidence>
<comment type="caution">
    <text evidence="2">The sequence shown here is derived from an EMBL/GenBank/DDBJ whole genome shotgun (WGS) entry which is preliminary data.</text>
</comment>
<feature type="region of interest" description="Disordered" evidence="1">
    <location>
        <begin position="149"/>
        <end position="245"/>
    </location>
</feature>
<feature type="compositionally biased region" description="Polar residues" evidence="1">
    <location>
        <begin position="208"/>
        <end position="223"/>
    </location>
</feature>
<feature type="region of interest" description="Disordered" evidence="1">
    <location>
        <begin position="638"/>
        <end position="666"/>
    </location>
</feature>
<evidence type="ECO:0000313" key="3">
    <source>
        <dbReference type="Proteomes" id="UP000284842"/>
    </source>
</evidence>
<feature type="compositionally biased region" description="Polar residues" evidence="1">
    <location>
        <begin position="382"/>
        <end position="406"/>
    </location>
</feature>
<feature type="region of interest" description="Disordered" evidence="1">
    <location>
        <begin position="522"/>
        <end position="567"/>
    </location>
</feature>
<proteinExistence type="predicted"/>
<name>A0A409YPC8_9AGAR</name>
<sequence>MNTSTSNLSSAHYSDVFGPPDKRMVVQQMGYACTTVCGDNSSRPGAICGNPVYLKVCRGTKSPNKRGQLFEACGESKDFWDDTHFVKFRPDLPRYNFETQYKVNVSTSEYLLDIPKTPSRSPYAASNRHGGSQPFSEEFYAHMRDELGQEAPAPGMSPTKPYHAIYQTPRRPSPLKQHTTLISAPTPSPTLSFSPPSSPSRSNISTPLPSQKQAQGSQISARTPESDASHTSPSIPSSSSTSTSHRLLYPFSHTRNAFKYGKVIIVCNGPGCRLEGLKALDSTSSSNGSAKAKGPSKICRNCVHQFCKSCCLIFQNQGAVPCKVKEHNLVLHLKTTSTATTQSTSVAALGIPATNGLSNQRATADVTAPMLHSDAPTTATTVTQAMPSQTPSTTESQPHESSVSDNKLSRPLRPEHYEARTAARRTWQDQSHTMLEHRNATDYLKKMVTIMFWKVRDIPFKCCLMSNVNFFTRIKTKNQLFLLFRVPYTQSSLLANSNVSISSGSGSDNSDSDLPRVVDFAKRKKASRNGPPSKRHKKEPVTVDVGSDSEDEETLKRLPSSNHGPWPVKYVKGMDEGFSEMDSRTDGTTASRFEDAFGVEFPKTTYYKIRALWQDASDELKQRYITAGYTPKGLWSNFKKEAGREKGQRKSKEGATKKKKVKGPDITHIKQENCDDVLDLTHLTDSD</sequence>
<feature type="compositionally biased region" description="Low complexity" evidence="1">
    <location>
        <begin position="229"/>
        <end position="245"/>
    </location>
</feature>
<dbReference type="InParanoid" id="A0A409YPC8"/>
<dbReference type="AlphaFoldDB" id="A0A409YPC8"/>
<feature type="region of interest" description="Disordered" evidence="1">
    <location>
        <begin position="382"/>
        <end position="413"/>
    </location>
</feature>
<organism evidence="2 3">
    <name type="scientific">Panaeolus cyanescens</name>
    <dbReference type="NCBI Taxonomy" id="181874"/>
    <lineage>
        <taxon>Eukaryota</taxon>
        <taxon>Fungi</taxon>
        <taxon>Dikarya</taxon>
        <taxon>Basidiomycota</taxon>
        <taxon>Agaricomycotina</taxon>
        <taxon>Agaricomycetes</taxon>
        <taxon>Agaricomycetidae</taxon>
        <taxon>Agaricales</taxon>
        <taxon>Agaricineae</taxon>
        <taxon>Galeropsidaceae</taxon>
        <taxon>Panaeolus</taxon>
    </lineage>
</organism>
<reference evidence="2 3" key="1">
    <citation type="journal article" date="2018" name="Evol. Lett.">
        <title>Horizontal gene cluster transfer increased hallucinogenic mushroom diversity.</title>
        <authorList>
            <person name="Reynolds H.T."/>
            <person name="Vijayakumar V."/>
            <person name="Gluck-Thaler E."/>
            <person name="Korotkin H.B."/>
            <person name="Matheny P.B."/>
            <person name="Slot J.C."/>
        </authorList>
    </citation>
    <scope>NUCLEOTIDE SEQUENCE [LARGE SCALE GENOMIC DNA]</scope>
    <source>
        <strain evidence="2 3">2629</strain>
    </source>
</reference>
<dbReference type="Proteomes" id="UP000284842">
    <property type="component" value="Unassembled WGS sequence"/>
</dbReference>
<dbReference type="EMBL" id="NHTK01000884">
    <property type="protein sequence ID" value="PPR04850.1"/>
    <property type="molecule type" value="Genomic_DNA"/>
</dbReference>
<accession>A0A409YPC8</accession>